<proteinExistence type="inferred from homology"/>
<dbReference type="Proteomes" id="UP000270094">
    <property type="component" value="Unassembled WGS sequence"/>
</dbReference>
<name>A0A3P7LSM8_STRVU</name>
<dbReference type="InterPro" id="IPR056747">
    <property type="entry name" value="VPS13-like_M"/>
</dbReference>
<evidence type="ECO:0000256" key="1">
    <source>
        <dbReference type="ARBA" id="ARBA00006545"/>
    </source>
</evidence>
<evidence type="ECO:0000313" key="4">
    <source>
        <dbReference type="EMBL" id="VDM82112.1"/>
    </source>
</evidence>
<dbReference type="OrthoDB" id="428159at2759"/>
<feature type="domain" description="VPS13-like middle region" evidence="3">
    <location>
        <begin position="153"/>
        <end position="249"/>
    </location>
</feature>
<reference evidence="4 5" key="1">
    <citation type="submission" date="2018-11" db="EMBL/GenBank/DDBJ databases">
        <authorList>
            <consortium name="Pathogen Informatics"/>
        </authorList>
    </citation>
    <scope>NUCLEOTIDE SEQUENCE [LARGE SCALE GENOMIC DNA]</scope>
</reference>
<dbReference type="Pfam" id="PF25033">
    <property type="entry name" value="VPS13_M"/>
    <property type="match status" value="1"/>
</dbReference>
<feature type="region of interest" description="Disordered" evidence="2">
    <location>
        <begin position="1"/>
        <end position="23"/>
    </location>
</feature>
<organism evidence="4 5">
    <name type="scientific">Strongylus vulgaris</name>
    <name type="common">Blood worm</name>
    <dbReference type="NCBI Taxonomy" id="40348"/>
    <lineage>
        <taxon>Eukaryota</taxon>
        <taxon>Metazoa</taxon>
        <taxon>Ecdysozoa</taxon>
        <taxon>Nematoda</taxon>
        <taxon>Chromadorea</taxon>
        <taxon>Rhabditida</taxon>
        <taxon>Rhabditina</taxon>
        <taxon>Rhabditomorpha</taxon>
        <taxon>Strongyloidea</taxon>
        <taxon>Strongylidae</taxon>
        <taxon>Strongylus</taxon>
    </lineage>
</organism>
<accession>A0A3P7LSM8</accession>
<sequence length="447" mass="48994">GTQPKTTAAKATDAATQDSETPPTSIILDCDLQGVEVILVESSVEPETTQALILSFNMRMIANPSPTEQVMRGGIEKLAVFSSYYAPERRNEVTYEVLKPMNIGIEMHIDTPTKATNVVLKMSPMELRMSPSIIRLLSAVNTEFAKSSAVVPVPLLFMQILMNAEASGWSSALQASADLSLQMSYYNEALSVWEPVIEPVEVSTDNWSPWNLKMTVKGRNKMDPLDTRPGMDIKIEADDILNLTVTKSFLSLLNKVSETFAHAANQISPPTTRQLPGSSAFLVLNETGIIIKMTDTDTLQVSENGEELEAPHGRFIDLRMNKEAAARAAESQDRERLSSNQVELGADLRINLLDTVRNLKIGRAGKVAIPLPKKSDGGKQWKIIADTSIENGRRLVTFTSHVNVTNHLDVPMELYSKNNTNLDLFGTVAPGETLNLVVPLLFSATGE</sequence>
<dbReference type="PANTHER" id="PTHR16166:SF93">
    <property type="entry name" value="INTERMEMBRANE LIPID TRANSFER PROTEIN VPS13"/>
    <property type="match status" value="1"/>
</dbReference>
<comment type="similarity">
    <text evidence="1">Belongs to the VPS13 family.</text>
</comment>
<dbReference type="InterPro" id="IPR026847">
    <property type="entry name" value="VPS13"/>
</dbReference>
<feature type="non-terminal residue" evidence="4">
    <location>
        <position position="1"/>
    </location>
</feature>
<feature type="compositionally biased region" description="Low complexity" evidence="2">
    <location>
        <begin position="1"/>
        <end position="18"/>
    </location>
</feature>
<evidence type="ECO:0000259" key="3">
    <source>
        <dbReference type="Pfam" id="PF25033"/>
    </source>
</evidence>
<dbReference type="GO" id="GO:0006623">
    <property type="term" value="P:protein targeting to vacuole"/>
    <property type="evidence" value="ECO:0007669"/>
    <property type="project" value="TreeGrafter"/>
</dbReference>
<dbReference type="EMBL" id="UYYB01116080">
    <property type="protein sequence ID" value="VDM82112.1"/>
    <property type="molecule type" value="Genomic_DNA"/>
</dbReference>
<dbReference type="PANTHER" id="PTHR16166">
    <property type="entry name" value="VACUOLAR PROTEIN SORTING-ASSOCIATED PROTEIN VPS13"/>
    <property type="match status" value="1"/>
</dbReference>
<dbReference type="AlphaFoldDB" id="A0A3P7LSM8"/>
<feature type="non-terminal residue" evidence="4">
    <location>
        <position position="447"/>
    </location>
</feature>
<evidence type="ECO:0000313" key="5">
    <source>
        <dbReference type="Proteomes" id="UP000270094"/>
    </source>
</evidence>
<gene>
    <name evidence="4" type="ORF">SVUK_LOCUS17110</name>
</gene>
<protein>
    <recommendedName>
        <fullName evidence="3">VPS13-like middle region domain-containing protein</fullName>
    </recommendedName>
</protein>
<dbReference type="GO" id="GO:0045053">
    <property type="term" value="P:protein retention in Golgi apparatus"/>
    <property type="evidence" value="ECO:0007669"/>
    <property type="project" value="TreeGrafter"/>
</dbReference>
<keyword evidence="5" id="KW-1185">Reference proteome</keyword>
<evidence type="ECO:0000256" key="2">
    <source>
        <dbReference type="SAM" id="MobiDB-lite"/>
    </source>
</evidence>